<dbReference type="InterPro" id="IPR011547">
    <property type="entry name" value="SLC26A/SulP_dom"/>
</dbReference>
<comment type="catalytic activity">
    <reaction evidence="10">
        <text>hydrogencarbonate + H(+) = CO2 + H2O</text>
        <dbReference type="Rhea" id="RHEA:10748"/>
        <dbReference type="ChEBI" id="CHEBI:15377"/>
        <dbReference type="ChEBI" id="CHEBI:15378"/>
        <dbReference type="ChEBI" id="CHEBI:16526"/>
        <dbReference type="ChEBI" id="CHEBI:17544"/>
        <dbReference type="EC" id="4.2.1.1"/>
    </reaction>
</comment>
<dbReference type="GO" id="GO:0008270">
    <property type="term" value="F:zinc ion binding"/>
    <property type="evidence" value="ECO:0007669"/>
    <property type="project" value="InterPro"/>
</dbReference>
<feature type="binding site" evidence="11">
    <location>
        <position position="564"/>
    </location>
    <ligand>
        <name>Zn(2+)</name>
        <dbReference type="ChEBI" id="CHEBI:29105"/>
    </ligand>
</feature>
<dbReference type="SMART" id="SM00947">
    <property type="entry name" value="Pro_CA"/>
    <property type="match status" value="1"/>
</dbReference>
<sequence length="717" mass="74103">MPTPDAADVDAPSRWRTVVRHDLPASIVVFLIAIPLSLGIAAASGAPLLAGLVAAVVGGLVAGVLSGAPLQVSGPAAGLTVIVAGTVAEFGWAGTAAIVAMAGLVQIVLGVSRLGRAALALSPAVVHGMLAGIGVVIALSQVHVLLGGDPQSAAWDNLRELPRQIAGNHGGAVLIGVLTIVILLLWPRFVKISLLPGALVAVTVATAVAGLGGLAVQRVDLPPDPLGGLILPRWPAGGLPDIAVAVVTIALVASVESLLSAVAVDRLHDGERADLNRELIAQGAANTVSGALGGLPVTGVIVRSSTNVAAGARTRASAMLHGVWIAVFVLLFSALLEQIPLSALAAVLVVVGLRLISLAQIKTYVRHRELPTYLVTGFGVIFTDLLTGVALGMATAVLVMLVRLARCEITRTSPAMGHWTVVITGTLAFVGAGRVARELSALPPGEAVELELHLDYLDQGAFEAIQDWREAYERGGGRVHVREIHDSWFQRATAGRLGGARSQPTRGPRLPGSWPQWVSLNEQRRDAMQAGIDEFERSVAPLVRSHLAGLARDGQRPEQLFITCADSRVVPNLITTSGPGDLFCVRNVGNIVPPYGSGDASVGAAVEYAVDVLGVTTITVCGHSGCGAVRAMMGGAAGDPSALGAWLAAAGPALDARSETECITANVARQLENLRGYPSVRAAADAGRLILTGLYFDLAEARMYRVEDGVRRPVRLG</sequence>
<dbReference type="Gene3D" id="3.40.1050.10">
    <property type="entry name" value="Carbonic anhydrase"/>
    <property type="match status" value="1"/>
</dbReference>
<feature type="transmembrane region" description="Helical" evidence="12">
    <location>
        <begin position="342"/>
        <end position="361"/>
    </location>
</feature>
<evidence type="ECO:0000256" key="7">
    <source>
        <dbReference type="ARBA" id="ARBA00023136"/>
    </source>
</evidence>
<evidence type="ECO:0000256" key="8">
    <source>
        <dbReference type="ARBA" id="ARBA00023239"/>
    </source>
</evidence>
<evidence type="ECO:0000256" key="3">
    <source>
        <dbReference type="ARBA" id="ARBA00012925"/>
    </source>
</evidence>
<dbReference type="SUPFAM" id="SSF53056">
    <property type="entry name" value="beta-carbonic anhydrase, cab"/>
    <property type="match status" value="1"/>
</dbReference>
<feature type="binding site" evidence="11">
    <location>
        <position position="626"/>
    </location>
    <ligand>
        <name>Zn(2+)</name>
        <dbReference type="ChEBI" id="CHEBI:29105"/>
    </ligand>
</feature>
<dbReference type="InterPro" id="IPR015892">
    <property type="entry name" value="Carbonic_anhydrase_CS"/>
</dbReference>
<dbReference type="Proteomes" id="UP000182486">
    <property type="component" value="Unassembled WGS sequence"/>
</dbReference>
<dbReference type="InterPro" id="IPR036874">
    <property type="entry name" value="Carbonic_anhydrase_sf"/>
</dbReference>
<feature type="transmembrane region" description="Helical" evidence="12">
    <location>
        <begin position="23"/>
        <end position="41"/>
    </location>
</feature>
<comment type="caution">
    <text evidence="14">The sequence shown here is derived from an EMBL/GenBank/DDBJ whole genome shotgun (WGS) entry which is preliminary data.</text>
</comment>
<dbReference type="EC" id="4.2.1.1" evidence="3"/>
<feature type="transmembrane region" description="Helical" evidence="12">
    <location>
        <begin position="373"/>
        <end position="402"/>
    </location>
</feature>
<dbReference type="EMBL" id="MEIA01000177">
    <property type="protein sequence ID" value="OJF13058.1"/>
    <property type="molecule type" value="Genomic_DNA"/>
</dbReference>
<keyword evidence="5 11" id="KW-0862">Zinc</keyword>
<comment type="function">
    <text evidence="9">Catalyzes the reversible hydration of carbon dioxide to form bicarbonate.</text>
</comment>
<comment type="cofactor">
    <cofactor evidence="11">
        <name>Zn(2+)</name>
        <dbReference type="ChEBI" id="CHEBI:29105"/>
    </cofactor>
    <text evidence="11">Binds 1 zinc ion per subunit.</text>
</comment>
<reference evidence="14 15" key="1">
    <citation type="submission" date="2016-09" db="EMBL/GenBank/DDBJ databases">
        <title>Couchioplanes caeruleus draft genome sequence.</title>
        <authorList>
            <person name="Sheehan J."/>
            <person name="Caffrey P."/>
        </authorList>
    </citation>
    <scope>NUCLEOTIDE SEQUENCE [LARGE SCALE GENOMIC DNA]</scope>
    <source>
        <strain evidence="14 15">DSM 43634</strain>
    </source>
</reference>
<feature type="transmembrane region" description="Helical" evidence="12">
    <location>
        <begin position="166"/>
        <end position="186"/>
    </location>
</feature>
<keyword evidence="4 12" id="KW-0812">Transmembrane</keyword>
<protein>
    <recommendedName>
        <fullName evidence="3">carbonic anhydrase</fullName>
        <ecNumber evidence="3">4.2.1.1</ecNumber>
    </recommendedName>
</protein>
<dbReference type="PANTHER" id="PTHR11814">
    <property type="entry name" value="SULFATE TRANSPORTER"/>
    <property type="match status" value="1"/>
</dbReference>
<dbReference type="InterPro" id="IPR001902">
    <property type="entry name" value="SLC26A/SulP_fam"/>
</dbReference>
<keyword evidence="8" id="KW-0456">Lyase</keyword>
<comment type="similarity">
    <text evidence="2">Belongs to the beta-class carbonic anhydrase family.</text>
</comment>
<feature type="binding site" evidence="11">
    <location>
        <position position="566"/>
    </location>
    <ligand>
        <name>Zn(2+)</name>
        <dbReference type="ChEBI" id="CHEBI:29105"/>
    </ligand>
</feature>
<evidence type="ECO:0000256" key="11">
    <source>
        <dbReference type="PIRSR" id="PIRSR601765-1"/>
    </source>
</evidence>
<dbReference type="Pfam" id="PF00484">
    <property type="entry name" value="Pro_CA"/>
    <property type="match status" value="1"/>
</dbReference>
<evidence type="ECO:0000313" key="15">
    <source>
        <dbReference type="Proteomes" id="UP000182486"/>
    </source>
</evidence>
<comment type="subcellular location">
    <subcellularLocation>
        <location evidence="1">Membrane</location>
        <topology evidence="1">Multi-pass membrane protein</topology>
    </subcellularLocation>
</comment>
<evidence type="ECO:0000256" key="6">
    <source>
        <dbReference type="ARBA" id="ARBA00022989"/>
    </source>
</evidence>
<feature type="transmembrane region" description="Helical" evidence="12">
    <location>
        <begin position="198"/>
        <end position="216"/>
    </location>
</feature>
<dbReference type="RefSeq" id="WP_071806364.1">
    <property type="nucleotide sequence ID" value="NZ_MEIA01000177.1"/>
</dbReference>
<evidence type="ECO:0000256" key="4">
    <source>
        <dbReference type="ARBA" id="ARBA00022692"/>
    </source>
</evidence>
<feature type="transmembrane region" description="Helical" evidence="12">
    <location>
        <begin position="124"/>
        <end position="146"/>
    </location>
</feature>
<dbReference type="GO" id="GO:0016020">
    <property type="term" value="C:membrane"/>
    <property type="evidence" value="ECO:0007669"/>
    <property type="project" value="UniProtKB-SubCell"/>
</dbReference>
<dbReference type="GO" id="GO:0015976">
    <property type="term" value="P:carbon utilization"/>
    <property type="evidence" value="ECO:0007669"/>
    <property type="project" value="InterPro"/>
</dbReference>
<evidence type="ECO:0000313" key="14">
    <source>
        <dbReference type="EMBL" id="OJF13058.1"/>
    </source>
</evidence>
<keyword evidence="11" id="KW-0479">Metal-binding</keyword>
<feature type="transmembrane region" description="Helical" evidence="12">
    <location>
        <begin position="90"/>
        <end position="112"/>
    </location>
</feature>
<feature type="transmembrane region" description="Helical" evidence="12">
    <location>
        <begin position="318"/>
        <end position="336"/>
    </location>
</feature>
<feature type="domain" description="SLC26A/SulP transporter" evidence="13">
    <location>
        <begin position="20"/>
        <end position="367"/>
    </location>
</feature>
<feature type="transmembrane region" description="Helical" evidence="12">
    <location>
        <begin position="242"/>
        <end position="264"/>
    </location>
</feature>
<feature type="binding site" evidence="11">
    <location>
        <position position="623"/>
    </location>
    <ligand>
        <name>Zn(2+)</name>
        <dbReference type="ChEBI" id="CHEBI:29105"/>
    </ligand>
</feature>
<evidence type="ECO:0000256" key="2">
    <source>
        <dbReference type="ARBA" id="ARBA00006217"/>
    </source>
</evidence>
<dbReference type="PROSITE" id="PS00704">
    <property type="entry name" value="PROK_CO2_ANHYDRASE_1"/>
    <property type="match status" value="1"/>
</dbReference>
<keyword evidence="15" id="KW-1185">Reference proteome</keyword>
<gene>
    <name evidence="14" type="ORF">BG844_17285</name>
</gene>
<evidence type="ECO:0000259" key="13">
    <source>
        <dbReference type="Pfam" id="PF00916"/>
    </source>
</evidence>
<evidence type="ECO:0000256" key="5">
    <source>
        <dbReference type="ARBA" id="ARBA00022833"/>
    </source>
</evidence>
<evidence type="ECO:0000256" key="10">
    <source>
        <dbReference type="ARBA" id="ARBA00048348"/>
    </source>
</evidence>
<dbReference type="AlphaFoldDB" id="A0A1K0G729"/>
<feature type="transmembrane region" description="Helical" evidence="12">
    <location>
        <begin position="48"/>
        <end position="70"/>
    </location>
</feature>
<proteinExistence type="inferred from homology"/>
<dbReference type="GO" id="GO:0055085">
    <property type="term" value="P:transmembrane transport"/>
    <property type="evidence" value="ECO:0007669"/>
    <property type="project" value="InterPro"/>
</dbReference>
<evidence type="ECO:0000256" key="1">
    <source>
        <dbReference type="ARBA" id="ARBA00004141"/>
    </source>
</evidence>
<evidence type="ECO:0000256" key="9">
    <source>
        <dbReference type="ARBA" id="ARBA00024993"/>
    </source>
</evidence>
<evidence type="ECO:0000256" key="12">
    <source>
        <dbReference type="SAM" id="Phobius"/>
    </source>
</evidence>
<dbReference type="Pfam" id="PF00916">
    <property type="entry name" value="Sulfate_transp"/>
    <property type="match status" value="1"/>
</dbReference>
<dbReference type="InterPro" id="IPR001765">
    <property type="entry name" value="Carbonic_anhydrase"/>
</dbReference>
<dbReference type="GO" id="GO:0004089">
    <property type="term" value="F:carbonate dehydratase activity"/>
    <property type="evidence" value="ECO:0007669"/>
    <property type="project" value="UniProtKB-EC"/>
</dbReference>
<organism evidence="14 15">
    <name type="scientific">Couchioplanes caeruleus subsp. caeruleus</name>
    <dbReference type="NCBI Taxonomy" id="56427"/>
    <lineage>
        <taxon>Bacteria</taxon>
        <taxon>Bacillati</taxon>
        <taxon>Actinomycetota</taxon>
        <taxon>Actinomycetes</taxon>
        <taxon>Micromonosporales</taxon>
        <taxon>Micromonosporaceae</taxon>
        <taxon>Couchioplanes</taxon>
    </lineage>
</organism>
<keyword evidence="7 12" id="KW-0472">Membrane</keyword>
<accession>A0A1K0G729</accession>
<name>A0A1K0G729_9ACTN</name>
<keyword evidence="6 12" id="KW-1133">Transmembrane helix</keyword>